<reference evidence="1 2" key="1">
    <citation type="submission" date="2017-02" db="EMBL/GenBank/DDBJ databases">
        <authorList>
            <person name="Peterson S.W."/>
        </authorList>
    </citation>
    <scope>NUCLEOTIDE SEQUENCE [LARGE SCALE GENOMIC DNA]</scope>
    <source>
        <strain evidence="1 2">DSM 18108</strain>
    </source>
</reference>
<gene>
    <name evidence="1" type="ORF">SAMN05660461_3482</name>
</gene>
<dbReference type="STRING" id="393003.SAMN05660461_3482"/>
<organism evidence="1 2">
    <name type="scientific">Chitinophaga ginsengisegetis</name>
    <dbReference type="NCBI Taxonomy" id="393003"/>
    <lineage>
        <taxon>Bacteria</taxon>
        <taxon>Pseudomonadati</taxon>
        <taxon>Bacteroidota</taxon>
        <taxon>Chitinophagia</taxon>
        <taxon>Chitinophagales</taxon>
        <taxon>Chitinophagaceae</taxon>
        <taxon>Chitinophaga</taxon>
    </lineage>
</organism>
<dbReference type="EMBL" id="FUZZ01000002">
    <property type="protein sequence ID" value="SKD06582.1"/>
    <property type="molecule type" value="Genomic_DNA"/>
</dbReference>
<evidence type="ECO:0000313" key="1">
    <source>
        <dbReference type="EMBL" id="SKD06582.1"/>
    </source>
</evidence>
<dbReference type="Proteomes" id="UP000190166">
    <property type="component" value="Unassembled WGS sequence"/>
</dbReference>
<sequence length="40" mass="4994">MHDQVFRFFEEHASLTKKSKVYLKHGKVHRTKDQNFQNFW</sequence>
<keyword evidence="2" id="KW-1185">Reference proteome</keyword>
<evidence type="ECO:0000313" key="2">
    <source>
        <dbReference type="Proteomes" id="UP000190166"/>
    </source>
</evidence>
<accession>A0A1T5P1J6</accession>
<proteinExistence type="predicted"/>
<dbReference type="AlphaFoldDB" id="A0A1T5P1J6"/>
<name>A0A1T5P1J6_9BACT</name>
<protein>
    <submittedName>
        <fullName evidence="1">Uncharacterized protein</fullName>
    </submittedName>
</protein>